<accession>A0A512BRY2</accession>
<dbReference type="PANTHER" id="PTHR23159:SF66">
    <property type="entry name" value="OS04G0158400 PROTEIN"/>
    <property type="match status" value="1"/>
</dbReference>
<keyword evidence="4" id="KW-1185">Reference proteome</keyword>
<gene>
    <name evidence="3" type="ORF">MAE02_24390</name>
</gene>
<feature type="compositionally biased region" description="Basic and acidic residues" evidence="2">
    <location>
        <begin position="258"/>
        <end position="275"/>
    </location>
</feature>
<evidence type="ECO:0000313" key="4">
    <source>
        <dbReference type="Proteomes" id="UP000321085"/>
    </source>
</evidence>
<evidence type="ECO:0000256" key="2">
    <source>
        <dbReference type="SAM" id="MobiDB-lite"/>
    </source>
</evidence>
<keyword evidence="1" id="KW-0175">Coiled coil</keyword>
<feature type="compositionally biased region" description="Polar residues" evidence="2">
    <location>
        <begin position="168"/>
        <end position="183"/>
    </location>
</feature>
<feature type="region of interest" description="Disordered" evidence="2">
    <location>
        <begin position="456"/>
        <end position="518"/>
    </location>
</feature>
<feature type="coiled-coil region" evidence="1">
    <location>
        <begin position="381"/>
        <end position="415"/>
    </location>
</feature>
<dbReference type="AlphaFoldDB" id="A0A512BRY2"/>
<feature type="compositionally biased region" description="Polar residues" evidence="2">
    <location>
        <begin position="508"/>
        <end position="518"/>
    </location>
</feature>
<dbReference type="EMBL" id="BJYU01000028">
    <property type="protein sequence ID" value="GEO14743.1"/>
    <property type="molecule type" value="Genomic_DNA"/>
</dbReference>
<sequence length="606" mass="64507">MRGVSIAALAIVLTGVPLDRHANAAETPSTSAQPGSMDDISALLPLLMSSPERKQLALNLETSIRQGDLEEAERQLNGAIEMGTLAIVLVDRLRDPTFLPTLHALGIKGAEHSAASSRAGSQSAAVCTPSPTPAASNVSELQEALERERARGDATAWELATLTDEFRNLQSSRESDATSTTSKVVELQDQLQREREQGSAASRELAAAREELAKLKADLVAMQSRQTHESTSTAELADLKNALSQERERSTAASREAMAAKEELHALQSTRERETASTASKVAELQGTLQQERERSAAAARDLNAAQQEIQALRTAYQSDATSTSSKVAELQGALQQERGRSEAATRDLAAARDELSAVQALLKRETAGAAELTEQRSIELKQLREALGRERARADAVSRELADAIDEVRSARNVHGGGSTPLLFRLDATGAPSPIAVRHVTGPLQVSADSLPISYSNQTPQVEDTGSTPVRISSLGDAPLPVREPSASSAASAPDQRASITPLPDASKTQGASAQATSDDRLVIRADTLLRAGDVSGARLLLERSMESGNARAAFLLAETFDPHFLSKLGALGIRSDVAKARELYARARALGITQAEERMQALKQ</sequence>
<dbReference type="OrthoDB" id="8003401at2"/>
<evidence type="ECO:0000313" key="3">
    <source>
        <dbReference type="EMBL" id="GEO14743.1"/>
    </source>
</evidence>
<feature type="region of interest" description="Disordered" evidence="2">
    <location>
        <begin position="242"/>
        <end position="302"/>
    </location>
</feature>
<proteinExistence type="predicted"/>
<feature type="region of interest" description="Disordered" evidence="2">
    <location>
        <begin position="123"/>
        <end position="152"/>
    </location>
</feature>
<dbReference type="Proteomes" id="UP000321085">
    <property type="component" value="Unassembled WGS sequence"/>
</dbReference>
<evidence type="ECO:0000256" key="1">
    <source>
        <dbReference type="SAM" id="Coils"/>
    </source>
</evidence>
<protein>
    <submittedName>
        <fullName evidence="3">Uncharacterized protein</fullName>
    </submittedName>
</protein>
<name>A0A512BRY2_9HYPH</name>
<organism evidence="3 4">
    <name type="scientific">Microvirga aerophila</name>
    <dbReference type="NCBI Taxonomy" id="670291"/>
    <lineage>
        <taxon>Bacteria</taxon>
        <taxon>Pseudomonadati</taxon>
        <taxon>Pseudomonadota</taxon>
        <taxon>Alphaproteobacteria</taxon>
        <taxon>Hyphomicrobiales</taxon>
        <taxon>Methylobacteriaceae</taxon>
        <taxon>Microvirga</taxon>
    </lineage>
</organism>
<comment type="caution">
    <text evidence="3">The sequence shown here is derived from an EMBL/GenBank/DDBJ whole genome shotgun (WGS) entry which is preliminary data.</text>
</comment>
<feature type="compositionally biased region" description="Basic and acidic residues" evidence="2">
    <location>
        <begin position="338"/>
        <end position="347"/>
    </location>
</feature>
<feature type="compositionally biased region" description="Polar residues" evidence="2">
    <location>
        <begin position="456"/>
        <end position="472"/>
    </location>
</feature>
<feature type="region of interest" description="Disordered" evidence="2">
    <location>
        <begin position="168"/>
        <end position="203"/>
    </location>
</feature>
<reference evidence="3 4" key="1">
    <citation type="submission" date="2019-07" db="EMBL/GenBank/DDBJ databases">
        <title>Whole genome shotgun sequence of Microvirga aerophila NBRC 106136.</title>
        <authorList>
            <person name="Hosoyama A."/>
            <person name="Uohara A."/>
            <person name="Ohji S."/>
            <person name="Ichikawa N."/>
        </authorList>
    </citation>
    <scope>NUCLEOTIDE SEQUENCE [LARGE SCALE GENOMIC DNA]</scope>
    <source>
        <strain evidence="3 4">NBRC 106136</strain>
    </source>
</reference>
<dbReference type="RefSeq" id="WP_114186927.1">
    <property type="nucleotide sequence ID" value="NZ_BJYU01000028.1"/>
</dbReference>
<feature type="region of interest" description="Disordered" evidence="2">
    <location>
        <begin position="328"/>
        <end position="347"/>
    </location>
</feature>
<dbReference type="PANTHER" id="PTHR23159">
    <property type="entry name" value="CENTROSOMAL PROTEIN 2"/>
    <property type="match status" value="1"/>
</dbReference>